<reference evidence="10 11" key="1">
    <citation type="submission" date="2018-09" db="EMBL/GenBank/DDBJ databases">
        <authorList>
            <person name="Wang Z."/>
        </authorList>
    </citation>
    <scope>NUCLEOTIDE SEQUENCE [LARGE SCALE GENOMIC DNA]</scope>
    <source>
        <strain evidence="10 11">ALS 81</strain>
    </source>
</reference>
<feature type="binding site" evidence="7 8">
    <location>
        <position position="300"/>
    </location>
    <ligand>
        <name>S-adenosyl-L-methionine</name>
        <dbReference type="ChEBI" id="CHEBI:59789"/>
    </ligand>
</feature>
<evidence type="ECO:0000256" key="1">
    <source>
        <dbReference type="ARBA" id="ARBA00022603"/>
    </source>
</evidence>
<dbReference type="GO" id="GO:0019843">
    <property type="term" value="F:rRNA binding"/>
    <property type="evidence" value="ECO:0007669"/>
    <property type="project" value="TreeGrafter"/>
</dbReference>
<accession>A0A420E673</accession>
<dbReference type="InterPro" id="IPR030390">
    <property type="entry name" value="MeTrfase_TrmA_AS"/>
</dbReference>
<dbReference type="GO" id="GO:0000049">
    <property type="term" value="F:tRNA binding"/>
    <property type="evidence" value="ECO:0007669"/>
    <property type="project" value="TreeGrafter"/>
</dbReference>
<evidence type="ECO:0000313" key="10">
    <source>
        <dbReference type="EMBL" id="RKF13111.1"/>
    </source>
</evidence>
<feature type="binding site" evidence="7 8">
    <location>
        <position position="238"/>
    </location>
    <ligand>
        <name>S-adenosyl-L-methionine</name>
        <dbReference type="ChEBI" id="CHEBI:59789"/>
    </ligand>
</feature>
<keyword evidence="2 7" id="KW-0808">Transferase</keyword>
<comment type="catalytic activity">
    <reaction evidence="5 7">
        <text>uridine(341) in tmRNA + S-adenosyl-L-methionine = 5-methyluridine(341) in tmRNA + S-adenosyl-L-homocysteine + H(+)</text>
        <dbReference type="Rhea" id="RHEA:43612"/>
        <dbReference type="Rhea" id="RHEA-COMP:10630"/>
        <dbReference type="Rhea" id="RHEA-COMP:10631"/>
        <dbReference type="ChEBI" id="CHEBI:15378"/>
        <dbReference type="ChEBI" id="CHEBI:57856"/>
        <dbReference type="ChEBI" id="CHEBI:59789"/>
        <dbReference type="ChEBI" id="CHEBI:65315"/>
        <dbReference type="ChEBI" id="CHEBI:74447"/>
    </reaction>
</comment>
<dbReference type="FunFam" id="3.40.50.150:FF:000012">
    <property type="entry name" value="tRNA/tmRNA (uracil-C(5))-methyltransferase"/>
    <property type="match status" value="1"/>
</dbReference>
<feature type="active site" description="Proton acceptor" evidence="7">
    <location>
        <position position="359"/>
    </location>
</feature>
<dbReference type="HAMAP" id="MF_01011">
    <property type="entry name" value="RNA_methyltr_TrmA"/>
    <property type="match status" value="1"/>
</dbReference>
<dbReference type="CDD" id="cd02440">
    <property type="entry name" value="AdoMet_MTases"/>
    <property type="match status" value="1"/>
</dbReference>
<dbReference type="OrthoDB" id="9804590at2"/>
<feature type="binding site" evidence="7">
    <location>
        <position position="222"/>
    </location>
    <ligand>
        <name>S-adenosyl-L-methionine</name>
        <dbReference type="ChEBI" id="CHEBI:59789"/>
    </ligand>
</feature>
<dbReference type="SUPFAM" id="SSF53335">
    <property type="entry name" value="S-adenosyl-L-methionine-dependent methyltransferases"/>
    <property type="match status" value="1"/>
</dbReference>
<keyword evidence="3 7" id="KW-0949">S-adenosyl-L-methionine</keyword>
<evidence type="ECO:0000256" key="7">
    <source>
        <dbReference type="HAMAP-Rule" id="MF_01011"/>
    </source>
</evidence>
<comment type="caution">
    <text evidence="10">The sequence shown here is derived from an EMBL/GenBank/DDBJ whole genome shotgun (WGS) entry which is preliminary data.</text>
</comment>
<name>A0A420E673_9ALTE</name>
<dbReference type="InterPro" id="IPR030391">
    <property type="entry name" value="MeTrfase_TrmA_CS"/>
</dbReference>
<dbReference type="NCBIfam" id="TIGR02143">
    <property type="entry name" value="trmA_only"/>
    <property type="match status" value="1"/>
</dbReference>
<dbReference type="InterPro" id="IPR010280">
    <property type="entry name" value="U5_MeTrfase_fam"/>
</dbReference>
<dbReference type="Proteomes" id="UP000286482">
    <property type="component" value="Unassembled WGS sequence"/>
</dbReference>
<dbReference type="PROSITE" id="PS01230">
    <property type="entry name" value="TRMA_1"/>
    <property type="match status" value="1"/>
</dbReference>
<dbReference type="EMBL" id="RAQO01000012">
    <property type="protein sequence ID" value="RKF13111.1"/>
    <property type="molecule type" value="Genomic_DNA"/>
</dbReference>
<comment type="catalytic activity">
    <reaction evidence="6 7">
        <text>uridine(54) in tRNA + S-adenosyl-L-methionine = 5-methyluridine(54) in tRNA + S-adenosyl-L-homocysteine + H(+)</text>
        <dbReference type="Rhea" id="RHEA:42712"/>
        <dbReference type="Rhea" id="RHEA-COMP:10167"/>
        <dbReference type="Rhea" id="RHEA-COMP:10193"/>
        <dbReference type="ChEBI" id="CHEBI:15378"/>
        <dbReference type="ChEBI" id="CHEBI:57856"/>
        <dbReference type="ChEBI" id="CHEBI:59789"/>
        <dbReference type="ChEBI" id="CHEBI:65315"/>
        <dbReference type="ChEBI" id="CHEBI:74447"/>
        <dbReference type="EC" id="2.1.1.35"/>
    </reaction>
</comment>
<evidence type="ECO:0000256" key="3">
    <source>
        <dbReference type="ARBA" id="ARBA00022691"/>
    </source>
</evidence>
<protein>
    <recommendedName>
        <fullName evidence="7">tRNA/tmRNA (uracil-C(5))-methyltransferase</fullName>
        <ecNumber evidence="7">2.1.1.35</ecNumber>
    </recommendedName>
    <alternativeName>
        <fullName evidence="7">tRNA (uracil(54)-C(5))-methyltransferase</fullName>
    </alternativeName>
    <alternativeName>
        <fullName evidence="7">tRNA(m5U54)-methyltransferase</fullName>
        <shortName evidence="7">RUMT</shortName>
    </alternativeName>
    <alternativeName>
        <fullName evidence="7">tmRNA (uracil(341)-C(5))-methyltransferase</fullName>
    </alternativeName>
</protein>
<dbReference type="RefSeq" id="WP_120356524.1">
    <property type="nucleotide sequence ID" value="NZ_RAQO01000012.1"/>
</dbReference>
<keyword evidence="1 7" id="KW-0489">Methyltransferase</keyword>
<feature type="active site" description="Nucleophile" evidence="7 8">
    <location>
        <position position="325"/>
    </location>
</feature>
<evidence type="ECO:0000256" key="5">
    <source>
        <dbReference type="ARBA" id="ARBA00051255"/>
    </source>
</evidence>
<keyword evidence="4 7" id="KW-0819">tRNA processing</keyword>
<feature type="binding site" evidence="7 8">
    <location>
        <position position="217"/>
    </location>
    <ligand>
        <name>S-adenosyl-L-methionine</name>
        <dbReference type="ChEBI" id="CHEBI:59789"/>
    </ligand>
</feature>
<keyword evidence="11" id="KW-1185">Reference proteome</keyword>
<dbReference type="PANTHER" id="PTHR47790">
    <property type="entry name" value="TRNA/TMRNA (URACIL-C(5))-METHYLTRANSFERASE"/>
    <property type="match status" value="1"/>
</dbReference>
<feature type="active site" evidence="9">
    <location>
        <position position="325"/>
    </location>
</feature>
<dbReference type="AlphaFoldDB" id="A0A420E673"/>
<dbReference type="PANTHER" id="PTHR47790:SF2">
    <property type="entry name" value="TRNA_TMRNA (URACIL-C(5))-METHYLTRANSFERASE"/>
    <property type="match status" value="1"/>
</dbReference>
<proteinExistence type="inferred from homology"/>
<comment type="function">
    <text evidence="7">Dual-specificity methyltransferase that catalyzes the formation of 5-methyluridine at position 54 (m5U54) in all tRNAs, and that of position 341 (m5U341) in tmRNA (transfer-mRNA).</text>
</comment>
<evidence type="ECO:0000256" key="2">
    <source>
        <dbReference type="ARBA" id="ARBA00022679"/>
    </source>
</evidence>
<dbReference type="FunFam" id="2.40.50.1070:FF:000001">
    <property type="entry name" value="tRNA/tmRNA (uracil-C(5))-methyltransferase"/>
    <property type="match status" value="1"/>
</dbReference>
<sequence>MSSIAYYPEQYEQLLENKVNARIEQFSNYTSLDPQIVRSQTKNYRMRAEFRVWHDGDDLYYIMFDPQTRAKFRVDQFPPASALINQVMLALIDKLKPNPSLRHKLFQVDFLSSLSGQILVSLLYHKQLDEQWQEQATLVLEQLRQDFDIDIIGRAKKQKVCLEREYVIEKLQVNEDVLTYQQVENSFTQPNALVNQKMLEWSREVTTNAKGDLLELYCGNGNFSIALAKNFSKVLATELAKPSVNSAQFNIQENNIDNLKIIRLSAEEFTQAINKERSFRRLEQADVDLDSYECDTILVDPPRAGLDSQTCSMVSNYQAIVYISCNPDTLHRDLEELSKTHEVSQWAMFDQFPYTHHIEMGVYLTRR</sequence>
<feature type="binding site" evidence="7 8">
    <location>
        <position position="189"/>
    </location>
    <ligand>
        <name>S-adenosyl-L-methionine</name>
        <dbReference type="ChEBI" id="CHEBI:59789"/>
    </ligand>
</feature>
<dbReference type="InterPro" id="IPR011869">
    <property type="entry name" value="TrmA_MeTrfase"/>
</dbReference>
<dbReference type="InterPro" id="IPR029063">
    <property type="entry name" value="SAM-dependent_MTases_sf"/>
</dbReference>
<dbReference type="GO" id="GO:0005829">
    <property type="term" value="C:cytosol"/>
    <property type="evidence" value="ECO:0007669"/>
    <property type="project" value="TreeGrafter"/>
</dbReference>
<dbReference type="Gene3D" id="3.40.50.150">
    <property type="entry name" value="Vaccinia Virus protein VP39"/>
    <property type="match status" value="1"/>
</dbReference>
<evidence type="ECO:0000313" key="11">
    <source>
        <dbReference type="Proteomes" id="UP000286482"/>
    </source>
</evidence>
<dbReference type="GO" id="GO:0030488">
    <property type="term" value="P:tRNA methylation"/>
    <property type="evidence" value="ECO:0007669"/>
    <property type="project" value="UniProtKB-UniRule"/>
</dbReference>
<evidence type="ECO:0000256" key="9">
    <source>
        <dbReference type="PROSITE-ProRule" id="PRU10015"/>
    </source>
</evidence>
<dbReference type="Pfam" id="PF05958">
    <property type="entry name" value="tRNA_U5-meth_tr"/>
    <property type="match status" value="1"/>
</dbReference>
<organism evidence="10 11">
    <name type="scientific">Alginatibacterium sediminis</name>
    <dbReference type="NCBI Taxonomy" id="2164068"/>
    <lineage>
        <taxon>Bacteria</taxon>
        <taxon>Pseudomonadati</taxon>
        <taxon>Pseudomonadota</taxon>
        <taxon>Gammaproteobacteria</taxon>
        <taxon>Alteromonadales</taxon>
        <taxon>Alteromonadaceae</taxon>
        <taxon>Alginatibacterium</taxon>
    </lineage>
</organism>
<evidence type="ECO:0000256" key="6">
    <source>
        <dbReference type="ARBA" id="ARBA00052788"/>
    </source>
</evidence>
<dbReference type="PROSITE" id="PS51687">
    <property type="entry name" value="SAM_MT_RNA_M5U"/>
    <property type="match status" value="1"/>
</dbReference>
<dbReference type="Gene3D" id="2.40.50.1070">
    <property type="match status" value="1"/>
</dbReference>
<gene>
    <name evidence="7 10" type="primary">trmA</name>
    <name evidence="10" type="ORF">DBZ36_18765</name>
</gene>
<comment type="similarity">
    <text evidence="7">Belongs to the class I-like SAM-binding methyltransferase superfamily. RNA M5U methyltransferase family. TrmA subfamily.</text>
</comment>
<evidence type="ECO:0000256" key="8">
    <source>
        <dbReference type="PROSITE-ProRule" id="PRU01024"/>
    </source>
</evidence>
<evidence type="ECO:0000256" key="4">
    <source>
        <dbReference type="ARBA" id="ARBA00022694"/>
    </source>
</evidence>
<dbReference type="EC" id="2.1.1.35" evidence="7"/>
<dbReference type="PROSITE" id="PS01231">
    <property type="entry name" value="TRMA_2"/>
    <property type="match status" value="1"/>
</dbReference>
<dbReference type="GO" id="GO:0030697">
    <property type="term" value="F:tRNA (uracil(54)-C5)-methyltransferase activity, S-adenosyl methionine-dependent"/>
    <property type="evidence" value="ECO:0007669"/>
    <property type="project" value="UniProtKB-UniRule"/>
</dbReference>